<feature type="domain" description="CheR-type methyltransferase" evidence="1">
    <location>
        <begin position="3"/>
        <end position="255"/>
    </location>
</feature>
<evidence type="ECO:0000313" key="3">
    <source>
        <dbReference type="Proteomes" id="UP000621898"/>
    </source>
</evidence>
<proteinExistence type="predicted"/>
<dbReference type="PANTHER" id="PTHR24422:SF8">
    <property type="entry name" value="CHEMOTAXIS PROTEIN"/>
    <property type="match status" value="1"/>
</dbReference>
<dbReference type="PROSITE" id="PS50123">
    <property type="entry name" value="CHER"/>
    <property type="match status" value="1"/>
</dbReference>
<accession>A0ABQ2ZHY3</accession>
<dbReference type="InterPro" id="IPR022641">
    <property type="entry name" value="CheR_N"/>
</dbReference>
<dbReference type="SUPFAM" id="SSF47757">
    <property type="entry name" value="Chemotaxis receptor methyltransferase CheR, N-terminal domain"/>
    <property type="match status" value="1"/>
</dbReference>
<dbReference type="EMBL" id="BMXT01000001">
    <property type="protein sequence ID" value="GGY14687.1"/>
    <property type="molecule type" value="Genomic_DNA"/>
</dbReference>
<dbReference type="InterPro" id="IPR029063">
    <property type="entry name" value="SAM-dependent_MTases_sf"/>
</dbReference>
<name>A0ABQ2ZHY3_9GAMM</name>
<dbReference type="InterPro" id="IPR050903">
    <property type="entry name" value="Bact_Chemotaxis_MeTrfase"/>
</dbReference>
<dbReference type="Pfam" id="PF01739">
    <property type="entry name" value="CheR"/>
    <property type="match status" value="1"/>
</dbReference>
<organism evidence="2 3">
    <name type="scientific">Rhodanobacter panaciterrae</name>
    <dbReference type="NCBI Taxonomy" id="490572"/>
    <lineage>
        <taxon>Bacteria</taxon>
        <taxon>Pseudomonadati</taxon>
        <taxon>Pseudomonadota</taxon>
        <taxon>Gammaproteobacteria</taxon>
        <taxon>Lysobacterales</taxon>
        <taxon>Rhodanobacteraceae</taxon>
        <taxon>Rhodanobacter</taxon>
    </lineage>
</organism>
<dbReference type="PRINTS" id="PR00996">
    <property type="entry name" value="CHERMTFRASE"/>
</dbReference>
<dbReference type="Proteomes" id="UP000621898">
    <property type="component" value="Unassembled WGS sequence"/>
</dbReference>
<dbReference type="Pfam" id="PF03705">
    <property type="entry name" value="CheR_N"/>
    <property type="match status" value="1"/>
</dbReference>
<dbReference type="PANTHER" id="PTHR24422">
    <property type="entry name" value="CHEMOTAXIS PROTEIN METHYLTRANSFERASE"/>
    <property type="match status" value="1"/>
</dbReference>
<comment type="caution">
    <text evidence="2">The sequence shown here is derived from an EMBL/GenBank/DDBJ whole genome shotgun (WGS) entry which is preliminary data.</text>
</comment>
<sequence>MPASNSVSELEQIELDLFVQALKRRHGHDFSQYAPASLARRVRQLVHDHHCGSISGLTTRLLHEADFVALVVQGLSVPVSEMFRDPPVFRALREQVLPILASYPQITIWQAGCAHGQEAYSLAILLDEAGLYERSHIFATDFNPDALRRAYEGIYPARDAQLWSRNYQEAGGHRSLADYYSARYNFIKLDQRLRRNITFASHNLVADKVFCEAHLVLCRNVLIYFSAPLQNRTLTLFHDSLVRGGYLCLGLRESLDFAPVAADFSVLDAPLRLYRRGNRPASIELARTVLPFTPNDTGSS</sequence>
<protein>
    <submittedName>
        <fullName evidence="2">Chemotaxis protein CheR</fullName>
    </submittedName>
</protein>
<dbReference type="SMART" id="SM00138">
    <property type="entry name" value="MeTrc"/>
    <property type="match status" value="1"/>
</dbReference>
<evidence type="ECO:0000259" key="1">
    <source>
        <dbReference type="PROSITE" id="PS50123"/>
    </source>
</evidence>
<dbReference type="Gene3D" id="3.40.50.150">
    <property type="entry name" value="Vaccinia Virus protein VP39"/>
    <property type="match status" value="1"/>
</dbReference>
<gene>
    <name evidence="2" type="primary">cheR</name>
    <name evidence="2" type="ORF">GCM10008098_01900</name>
</gene>
<reference evidence="3" key="1">
    <citation type="journal article" date="2019" name="Int. J. Syst. Evol. Microbiol.">
        <title>The Global Catalogue of Microorganisms (GCM) 10K type strain sequencing project: providing services to taxonomists for standard genome sequencing and annotation.</title>
        <authorList>
            <consortium name="The Broad Institute Genomics Platform"/>
            <consortium name="The Broad Institute Genome Sequencing Center for Infectious Disease"/>
            <person name="Wu L."/>
            <person name="Ma J."/>
        </authorList>
    </citation>
    <scope>NUCLEOTIDE SEQUENCE [LARGE SCALE GENOMIC DNA]</scope>
    <source>
        <strain evidence="3">KCTC 22232</strain>
    </source>
</reference>
<evidence type="ECO:0000313" key="2">
    <source>
        <dbReference type="EMBL" id="GGY14687.1"/>
    </source>
</evidence>
<dbReference type="InterPro" id="IPR000780">
    <property type="entry name" value="CheR_MeTrfase"/>
</dbReference>
<keyword evidence="3" id="KW-1185">Reference proteome</keyword>
<dbReference type="SUPFAM" id="SSF53335">
    <property type="entry name" value="S-adenosyl-L-methionine-dependent methyltransferases"/>
    <property type="match status" value="1"/>
</dbReference>
<dbReference type="InterPro" id="IPR022642">
    <property type="entry name" value="CheR_C"/>
</dbReference>